<feature type="domain" description="Polymerase nucleotidyl transferase" evidence="1">
    <location>
        <begin position="29"/>
        <end position="64"/>
    </location>
</feature>
<gene>
    <name evidence="2" type="ORF">A2903_02470</name>
</gene>
<reference evidence="2 3" key="1">
    <citation type="journal article" date="2016" name="Nat. Commun.">
        <title>Thousands of microbial genomes shed light on interconnected biogeochemical processes in an aquifer system.</title>
        <authorList>
            <person name="Anantharaman K."/>
            <person name="Brown C.T."/>
            <person name="Hug L.A."/>
            <person name="Sharon I."/>
            <person name="Castelle C.J."/>
            <person name="Probst A.J."/>
            <person name="Thomas B.C."/>
            <person name="Singh A."/>
            <person name="Wilkins M.J."/>
            <person name="Karaoz U."/>
            <person name="Brodie E.L."/>
            <person name="Williams K.H."/>
            <person name="Hubbard S.S."/>
            <person name="Banfield J.F."/>
        </authorList>
    </citation>
    <scope>NUCLEOTIDE SEQUENCE [LARGE SCALE GENOMIC DNA]</scope>
</reference>
<dbReference type="EMBL" id="MFUO01000023">
    <property type="protein sequence ID" value="OGI83628.1"/>
    <property type="molecule type" value="Genomic_DNA"/>
</dbReference>
<dbReference type="Gene3D" id="3.30.460.10">
    <property type="entry name" value="Beta Polymerase, domain 2"/>
    <property type="match status" value="1"/>
</dbReference>
<dbReference type="PANTHER" id="PTHR43449:SF1">
    <property type="entry name" value="POLYMERASE BETA NUCLEOTIDYLTRANSFERASE DOMAIN-CONTAINING PROTEIN"/>
    <property type="match status" value="1"/>
</dbReference>
<name>A0A1F6WP21_9BACT</name>
<dbReference type="InterPro" id="IPR043519">
    <property type="entry name" value="NT_sf"/>
</dbReference>
<dbReference type="InterPro" id="IPR002934">
    <property type="entry name" value="Polymerase_NTP_transf_dom"/>
</dbReference>
<evidence type="ECO:0000259" key="1">
    <source>
        <dbReference type="Pfam" id="PF01909"/>
    </source>
</evidence>
<sequence length="107" mass="12189">MVRKTISKSIKNSIAKYKKRLIKEGIIFDKVILFGSYAKGNANLYSDIDIAIVSKYFGKNNFKEMSKLNALTYGVDTRIEAHPVSYNDFLNPISPFVFEIKKYGVLV</sequence>
<evidence type="ECO:0000313" key="2">
    <source>
        <dbReference type="EMBL" id="OGI83628.1"/>
    </source>
</evidence>
<dbReference type="AlphaFoldDB" id="A0A1F6WP21"/>
<dbReference type="PANTHER" id="PTHR43449">
    <property type="entry name" value="NUCLEOTIDYLTRANSFERASE"/>
    <property type="match status" value="1"/>
</dbReference>
<dbReference type="CDD" id="cd05403">
    <property type="entry name" value="NT_KNTase_like"/>
    <property type="match status" value="1"/>
</dbReference>
<accession>A0A1F6WP21</accession>
<dbReference type="Proteomes" id="UP000178184">
    <property type="component" value="Unassembled WGS sequence"/>
</dbReference>
<dbReference type="STRING" id="1801764.A2903_02470"/>
<comment type="caution">
    <text evidence="2">The sequence shown here is derived from an EMBL/GenBank/DDBJ whole genome shotgun (WGS) entry which is preliminary data.</text>
</comment>
<organism evidence="2 3">
    <name type="scientific">Candidatus Nomurabacteria bacterium RIFCSPLOWO2_01_FULL_33_17</name>
    <dbReference type="NCBI Taxonomy" id="1801764"/>
    <lineage>
        <taxon>Bacteria</taxon>
        <taxon>Candidatus Nomuraibacteriota</taxon>
    </lineage>
</organism>
<protein>
    <recommendedName>
        <fullName evidence="1">Polymerase nucleotidyl transferase domain-containing protein</fullName>
    </recommendedName>
</protein>
<dbReference type="Pfam" id="PF01909">
    <property type="entry name" value="NTP_transf_2"/>
    <property type="match status" value="1"/>
</dbReference>
<dbReference type="SUPFAM" id="SSF81301">
    <property type="entry name" value="Nucleotidyltransferase"/>
    <property type="match status" value="1"/>
</dbReference>
<evidence type="ECO:0000313" key="3">
    <source>
        <dbReference type="Proteomes" id="UP000178184"/>
    </source>
</evidence>
<dbReference type="GO" id="GO:0016779">
    <property type="term" value="F:nucleotidyltransferase activity"/>
    <property type="evidence" value="ECO:0007669"/>
    <property type="project" value="InterPro"/>
</dbReference>
<proteinExistence type="predicted"/>